<comment type="caution">
    <text evidence="1">The sequence shown here is derived from an EMBL/GenBank/DDBJ whole genome shotgun (WGS) entry which is preliminary data.</text>
</comment>
<dbReference type="EMBL" id="LXSL01000009">
    <property type="protein sequence ID" value="OAM31479.1"/>
    <property type="molecule type" value="Genomic_DNA"/>
</dbReference>
<name>A0A1A9S2P8_9NEIS</name>
<protein>
    <submittedName>
        <fullName evidence="1">Uncharacterized protein</fullName>
    </submittedName>
</protein>
<evidence type="ECO:0000313" key="1">
    <source>
        <dbReference type="EMBL" id="OAM31479.1"/>
    </source>
</evidence>
<sequence length="70" mass="8016">MNISIDGDLEQAVPIVQRAADLLEVTRLDEIINELSRDSQNEIRSILLKRAEAILADEAEDERWERQRAA</sequence>
<organism evidence="1 2">
    <name type="scientific">Eikenella longinqua</name>
    <dbReference type="NCBI Taxonomy" id="1795827"/>
    <lineage>
        <taxon>Bacteria</taxon>
        <taxon>Pseudomonadati</taxon>
        <taxon>Pseudomonadota</taxon>
        <taxon>Betaproteobacteria</taxon>
        <taxon>Neisseriales</taxon>
        <taxon>Neisseriaceae</taxon>
        <taxon>Eikenella</taxon>
    </lineage>
</organism>
<dbReference type="RefSeq" id="WP_067589371.1">
    <property type="nucleotide sequence ID" value="NZ_LXSL01000009.1"/>
</dbReference>
<gene>
    <name evidence="1" type="ORF">A7P95_00130</name>
</gene>
<keyword evidence="2" id="KW-1185">Reference proteome</keyword>
<accession>A0A1A9S2P8</accession>
<proteinExistence type="predicted"/>
<dbReference type="AlphaFoldDB" id="A0A1A9S2P8"/>
<evidence type="ECO:0000313" key="2">
    <source>
        <dbReference type="Proteomes" id="UP000077885"/>
    </source>
</evidence>
<reference evidence="2" key="1">
    <citation type="submission" date="2016-05" db="EMBL/GenBank/DDBJ databases">
        <title>Draft genome of Corynebacterium afermentans subsp. afermentans LCDC 88199T.</title>
        <authorList>
            <person name="Bernier A.-M."/>
            <person name="Bernard K."/>
        </authorList>
    </citation>
    <scope>NUCLEOTIDE SEQUENCE [LARGE SCALE GENOMIC DNA]</scope>
    <source>
        <strain evidence="2">NML02-A-017</strain>
    </source>
</reference>
<dbReference type="Proteomes" id="UP000077885">
    <property type="component" value="Unassembled WGS sequence"/>
</dbReference>